<gene>
    <name evidence="1" type="ORF">T02_6747</name>
</gene>
<evidence type="ECO:0000313" key="1">
    <source>
        <dbReference type="EMBL" id="KRZ46643.1"/>
    </source>
</evidence>
<sequence>MLSVCTSGMELWSLCLRSFPVGPQRGEQAVLGIF</sequence>
<protein>
    <submittedName>
        <fullName evidence="1">Uncharacterized protein</fullName>
    </submittedName>
</protein>
<dbReference type="AlphaFoldDB" id="A0A0V1KHF3"/>
<name>A0A0V1KHF3_9BILA</name>
<evidence type="ECO:0000313" key="2">
    <source>
        <dbReference type="Proteomes" id="UP000054721"/>
    </source>
</evidence>
<proteinExistence type="predicted"/>
<keyword evidence="2" id="KW-1185">Reference proteome</keyword>
<organism evidence="1 2">
    <name type="scientific">Trichinella nativa</name>
    <dbReference type="NCBI Taxonomy" id="6335"/>
    <lineage>
        <taxon>Eukaryota</taxon>
        <taxon>Metazoa</taxon>
        <taxon>Ecdysozoa</taxon>
        <taxon>Nematoda</taxon>
        <taxon>Enoplea</taxon>
        <taxon>Dorylaimia</taxon>
        <taxon>Trichinellida</taxon>
        <taxon>Trichinellidae</taxon>
        <taxon>Trichinella</taxon>
    </lineage>
</organism>
<reference evidence="1 2" key="1">
    <citation type="submission" date="2015-05" db="EMBL/GenBank/DDBJ databases">
        <title>Evolution of Trichinella species and genotypes.</title>
        <authorList>
            <person name="Korhonen P.K."/>
            <person name="Edoardo P."/>
            <person name="Giuseppe L.R."/>
            <person name="Gasser R.B."/>
        </authorList>
    </citation>
    <scope>NUCLEOTIDE SEQUENCE [LARGE SCALE GENOMIC DNA]</scope>
    <source>
        <strain evidence="1">ISS10</strain>
    </source>
</reference>
<comment type="caution">
    <text evidence="1">The sequence shown here is derived from an EMBL/GenBank/DDBJ whole genome shotgun (WGS) entry which is preliminary data.</text>
</comment>
<dbReference type="EMBL" id="JYDW01002643">
    <property type="protein sequence ID" value="KRZ46643.1"/>
    <property type="molecule type" value="Genomic_DNA"/>
</dbReference>
<accession>A0A0V1KHF3</accession>
<dbReference type="Proteomes" id="UP000054721">
    <property type="component" value="Unassembled WGS sequence"/>
</dbReference>